<dbReference type="PANTHER" id="PTHR23513:SF11">
    <property type="entry name" value="STAPHYLOFERRIN A TRANSPORTER"/>
    <property type="match status" value="1"/>
</dbReference>
<dbReference type="Proteomes" id="UP000658656">
    <property type="component" value="Unassembled WGS sequence"/>
</dbReference>
<dbReference type="SUPFAM" id="SSF103473">
    <property type="entry name" value="MFS general substrate transporter"/>
    <property type="match status" value="1"/>
</dbReference>
<sequence>MNPLAHDDFRWLLTGRTCGELGNAVAPVALAFAVLDRTGSAVDLGFVVGARSLASVLLVLFGGMLADRLPRSVILQGSELASALTQAVIAASVLCGFGSVPLLVALSLANGAVAAVSLPAASALTPQTVPENVLAQANAYVRIGANLGRFTGAAVGGVLVAGLGSGWAIAVNASLFLSAALSYRRIRVEPAVVPSSRPLAELAEGWREFSSRSWIWTVAAQFCVVNAVNAGAVQVLGPLIADHTIGRRAWGLILAAQTIGALAGGVLAARWQPRRALLVGVAVTFADVLPLVFLVQVPLVLPLLAAGFVNGVAIEVFTVAWDVSLQENVPADRLSRVYSYDLLGSIVALPVGAVAAGPLAARFGTQPVLLAGAAAIAVATAGALLNREIRILRRRGPRATPV</sequence>
<feature type="transmembrane region" description="Helical" evidence="6">
    <location>
        <begin position="301"/>
        <end position="321"/>
    </location>
</feature>
<dbReference type="PROSITE" id="PS50850">
    <property type="entry name" value="MFS"/>
    <property type="match status" value="1"/>
</dbReference>
<evidence type="ECO:0000256" key="1">
    <source>
        <dbReference type="ARBA" id="ARBA00004651"/>
    </source>
</evidence>
<protein>
    <submittedName>
        <fullName evidence="8">MFS transporter</fullName>
    </submittedName>
</protein>
<feature type="transmembrane region" description="Helical" evidence="6">
    <location>
        <begin position="214"/>
        <end position="237"/>
    </location>
</feature>
<evidence type="ECO:0000256" key="2">
    <source>
        <dbReference type="ARBA" id="ARBA00022475"/>
    </source>
</evidence>
<comment type="subcellular location">
    <subcellularLocation>
        <location evidence="1">Cell membrane</location>
        <topology evidence="1">Multi-pass membrane protein</topology>
    </subcellularLocation>
</comment>
<dbReference type="CDD" id="cd06173">
    <property type="entry name" value="MFS_MefA_like"/>
    <property type="match status" value="1"/>
</dbReference>
<evidence type="ECO:0000256" key="4">
    <source>
        <dbReference type="ARBA" id="ARBA00022989"/>
    </source>
</evidence>
<evidence type="ECO:0000313" key="9">
    <source>
        <dbReference type="Proteomes" id="UP000658656"/>
    </source>
</evidence>
<dbReference type="PANTHER" id="PTHR23513">
    <property type="entry name" value="INTEGRAL MEMBRANE EFFLUX PROTEIN-RELATED"/>
    <property type="match status" value="1"/>
</dbReference>
<reference evidence="8" key="1">
    <citation type="journal article" date="2014" name="Int. J. Syst. Evol. Microbiol.">
        <title>Complete genome sequence of Corynebacterium casei LMG S-19264T (=DSM 44701T), isolated from a smear-ripened cheese.</title>
        <authorList>
            <consortium name="US DOE Joint Genome Institute (JGI-PGF)"/>
            <person name="Walter F."/>
            <person name="Albersmeier A."/>
            <person name="Kalinowski J."/>
            <person name="Ruckert C."/>
        </authorList>
    </citation>
    <scope>NUCLEOTIDE SEQUENCE</scope>
    <source>
        <strain evidence="8">CGMCC 4.7679</strain>
    </source>
</reference>
<feature type="transmembrane region" description="Helical" evidence="6">
    <location>
        <begin position="276"/>
        <end position="295"/>
    </location>
</feature>
<feature type="transmembrane region" description="Helical" evidence="6">
    <location>
        <begin position="249"/>
        <end position="269"/>
    </location>
</feature>
<evidence type="ECO:0000259" key="7">
    <source>
        <dbReference type="PROSITE" id="PS50850"/>
    </source>
</evidence>
<gene>
    <name evidence="8" type="ORF">GCM10017566_20310</name>
</gene>
<dbReference type="InterPro" id="IPR011701">
    <property type="entry name" value="MFS"/>
</dbReference>
<evidence type="ECO:0000256" key="3">
    <source>
        <dbReference type="ARBA" id="ARBA00022692"/>
    </source>
</evidence>
<feature type="transmembrane region" description="Helical" evidence="6">
    <location>
        <begin position="87"/>
        <end position="109"/>
    </location>
</feature>
<dbReference type="EMBL" id="BNAV01000002">
    <property type="protein sequence ID" value="GHF47121.1"/>
    <property type="molecule type" value="Genomic_DNA"/>
</dbReference>
<dbReference type="Gene3D" id="1.20.1250.20">
    <property type="entry name" value="MFS general substrate transporter like domains"/>
    <property type="match status" value="1"/>
</dbReference>
<keyword evidence="3 6" id="KW-0812">Transmembrane</keyword>
<proteinExistence type="predicted"/>
<feature type="domain" description="Major facilitator superfamily (MFS) profile" evidence="7">
    <location>
        <begin position="1"/>
        <end position="402"/>
    </location>
</feature>
<keyword evidence="2" id="KW-1003">Cell membrane</keyword>
<dbReference type="GO" id="GO:0005886">
    <property type="term" value="C:plasma membrane"/>
    <property type="evidence" value="ECO:0007669"/>
    <property type="project" value="UniProtKB-SubCell"/>
</dbReference>
<evidence type="ECO:0000256" key="6">
    <source>
        <dbReference type="SAM" id="Phobius"/>
    </source>
</evidence>
<evidence type="ECO:0000256" key="5">
    <source>
        <dbReference type="ARBA" id="ARBA00023136"/>
    </source>
</evidence>
<keyword evidence="5 6" id="KW-0472">Membrane</keyword>
<accession>A0A8H9MBP0</accession>
<comment type="caution">
    <text evidence="8">The sequence shown here is derived from an EMBL/GenBank/DDBJ whole genome shotgun (WGS) entry which is preliminary data.</text>
</comment>
<keyword evidence="9" id="KW-1185">Reference proteome</keyword>
<reference evidence="8" key="2">
    <citation type="submission" date="2020-09" db="EMBL/GenBank/DDBJ databases">
        <authorList>
            <person name="Sun Q."/>
            <person name="Zhou Y."/>
        </authorList>
    </citation>
    <scope>NUCLEOTIDE SEQUENCE</scope>
    <source>
        <strain evidence="8">CGMCC 4.7679</strain>
    </source>
</reference>
<name>A0A8H9MBP0_9PSEU</name>
<keyword evidence="4 6" id="KW-1133">Transmembrane helix</keyword>
<feature type="transmembrane region" description="Helical" evidence="6">
    <location>
        <begin position="44"/>
        <end position="66"/>
    </location>
</feature>
<dbReference type="InterPro" id="IPR020846">
    <property type="entry name" value="MFS_dom"/>
</dbReference>
<feature type="transmembrane region" description="Helical" evidence="6">
    <location>
        <begin position="154"/>
        <end position="177"/>
    </location>
</feature>
<evidence type="ECO:0000313" key="8">
    <source>
        <dbReference type="EMBL" id="GHF47121.1"/>
    </source>
</evidence>
<feature type="transmembrane region" description="Helical" evidence="6">
    <location>
        <begin position="367"/>
        <end position="385"/>
    </location>
</feature>
<organism evidence="8 9">
    <name type="scientific">Amycolatopsis bartoniae</name>
    <dbReference type="NCBI Taxonomy" id="941986"/>
    <lineage>
        <taxon>Bacteria</taxon>
        <taxon>Bacillati</taxon>
        <taxon>Actinomycetota</taxon>
        <taxon>Actinomycetes</taxon>
        <taxon>Pseudonocardiales</taxon>
        <taxon>Pseudonocardiaceae</taxon>
        <taxon>Amycolatopsis</taxon>
    </lineage>
</organism>
<dbReference type="AlphaFoldDB" id="A0A8H9MBP0"/>
<dbReference type="Pfam" id="PF07690">
    <property type="entry name" value="MFS_1"/>
    <property type="match status" value="1"/>
</dbReference>
<dbReference type="GO" id="GO:0022857">
    <property type="term" value="F:transmembrane transporter activity"/>
    <property type="evidence" value="ECO:0007669"/>
    <property type="project" value="InterPro"/>
</dbReference>
<feature type="transmembrane region" description="Helical" evidence="6">
    <location>
        <begin position="342"/>
        <end position="361"/>
    </location>
</feature>
<dbReference type="InterPro" id="IPR036259">
    <property type="entry name" value="MFS_trans_sf"/>
</dbReference>